<dbReference type="EC" id="2.7.1.50" evidence="11"/>
<evidence type="ECO:0000256" key="5">
    <source>
        <dbReference type="ARBA" id="ARBA00022723"/>
    </source>
</evidence>
<evidence type="ECO:0000256" key="9">
    <source>
        <dbReference type="ARBA" id="ARBA00022842"/>
    </source>
</evidence>
<evidence type="ECO:0000256" key="10">
    <source>
        <dbReference type="ARBA" id="ARBA00022977"/>
    </source>
</evidence>
<dbReference type="InterPro" id="IPR000417">
    <property type="entry name" value="Hyethyz_kinase"/>
</dbReference>
<dbReference type="PIRSF" id="PIRSF000513">
    <property type="entry name" value="Thz_kinase"/>
    <property type="match status" value="1"/>
</dbReference>
<evidence type="ECO:0000256" key="6">
    <source>
        <dbReference type="ARBA" id="ARBA00022741"/>
    </source>
</evidence>
<dbReference type="GO" id="GO:0004417">
    <property type="term" value="F:hydroxyethylthiazole kinase activity"/>
    <property type="evidence" value="ECO:0007669"/>
    <property type="project" value="UniProtKB-EC"/>
</dbReference>
<dbReference type="EMBL" id="JBHUEE010000003">
    <property type="protein sequence ID" value="MFD1717793.1"/>
    <property type="molecule type" value="Genomic_DNA"/>
</dbReference>
<dbReference type="Pfam" id="PF02110">
    <property type="entry name" value="HK"/>
    <property type="match status" value="1"/>
</dbReference>
<comment type="caution">
    <text evidence="12">The sequence shown here is derived from an EMBL/GenBank/DDBJ whole genome shotgun (WGS) entry which is preliminary data.</text>
</comment>
<proteinExistence type="inferred from homology"/>
<dbReference type="HAMAP" id="MF_00228">
    <property type="entry name" value="Thz_kinase"/>
    <property type="match status" value="1"/>
</dbReference>
<protein>
    <recommendedName>
        <fullName evidence="11">Hydroxyethylthiazole kinase</fullName>
        <ecNumber evidence="11">2.7.1.50</ecNumber>
    </recommendedName>
    <alternativeName>
        <fullName evidence="11">4-methyl-5-beta-hydroxyethylthiazole kinase</fullName>
        <shortName evidence="11">TH kinase</shortName>
        <shortName evidence="11">Thz kinase</shortName>
    </alternativeName>
</protein>
<keyword evidence="7 11" id="KW-0418">Kinase</keyword>
<evidence type="ECO:0000256" key="1">
    <source>
        <dbReference type="ARBA" id="ARBA00001771"/>
    </source>
</evidence>
<dbReference type="SUPFAM" id="SSF53613">
    <property type="entry name" value="Ribokinase-like"/>
    <property type="match status" value="1"/>
</dbReference>
<dbReference type="NCBIfam" id="NF006830">
    <property type="entry name" value="PRK09355.1"/>
    <property type="match status" value="1"/>
</dbReference>
<keyword evidence="9 11" id="KW-0460">Magnesium</keyword>
<evidence type="ECO:0000256" key="4">
    <source>
        <dbReference type="ARBA" id="ARBA00022679"/>
    </source>
</evidence>
<keyword evidence="6 11" id="KW-0547">Nucleotide-binding</keyword>
<keyword evidence="4 11" id="KW-0808">Transferase</keyword>
<gene>
    <name evidence="11 12" type="primary">thiM</name>
    <name evidence="12" type="ORF">ACFSE6_08105</name>
</gene>
<comment type="cofactor">
    <cofactor evidence="2 11">
        <name>Mg(2+)</name>
        <dbReference type="ChEBI" id="CHEBI:18420"/>
    </cofactor>
</comment>
<dbReference type="Gene3D" id="3.40.1190.20">
    <property type="match status" value="1"/>
</dbReference>
<evidence type="ECO:0000256" key="8">
    <source>
        <dbReference type="ARBA" id="ARBA00022840"/>
    </source>
</evidence>
<evidence type="ECO:0000313" key="13">
    <source>
        <dbReference type="Proteomes" id="UP001597277"/>
    </source>
</evidence>
<evidence type="ECO:0000256" key="11">
    <source>
        <dbReference type="HAMAP-Rule" id="MF_00228"/>
    </source>
</evidence>
<feature type="binding site" evidence="11">
    <location>
        <position position="203"/>
    </location>
    <ligand>
        <name>substrate</name>
    </ligand>
</feature>
<keyword evidence="5 11" id="KW-0479">Metal-binding</keyword>
<dbReference type="RefSeq" id="WP_388004787.1">
    <property type="nucleotide sequence ID" value="NZ_JBHUEE010000003.1"/>
</dbReference>
<feature type="binding site" evidence="11">
    <location>
        <position position="55"/>
    </location>
    <ligand>
        <name>substrate</name>
    </ligand>
</feature>
<evidence type="ECO:0000256" key="3">
    <source>
        <dbReference type="ARBA" id="ARBA00004868"/>
    </source>
</evidence>
<feature type="binding site" evidence="11">
    <location>
        <position position="176"/>
    </location>
    <ligand>
        <name>ATP</name>
        <dbReference type="ChEBI" id="CHEBI:30616"/>
    </ligand>
</feature>
<keyword evidence="10 11" id="KW-0784">Thiamine biosynthesis</keyword>
<organism evidence="12 13">
    <name type="scientific">Georgenia deserti</name>
    <dbReference type="NCBI Taxonomy" id="2093781"/>
    <lineage>
        <taxon>Bacteria</taxon>
        <taxon>Bacillati</taxon>
        <taxon>Actinomycetota</taxon>
        <taxon>Actinomycetes</taxon>
        <taxon>Micrococcales</taxon>
        <taxon>Bogoriellaceae</taxon>
        <taxon>Georgenia</taxon>
    </lineage>
</organism>
<name>A0ABW4L4L8_9MICO</name>
<dbReference type="CDD" id="cd01170">
    <property type="entry name" value="THZ_kinase"/>
    <property type="match status" value="1"/>
</dbReference>
<accession>A0ABW4L4L8</accession>
<comment type="function">
    <text evidence="11">Catalyzes the phosphorylation of the hydroxyl group of 4-methyl-5-beta-hydroxyethylthiazole (THZ).</text>
</comment>
<evidence type="ECO:0000256" key="7">
    <source>
        <dbReference type="ARBA" id="ARBA00022777"/>
    </source>
</evidence>
<evidence type="ECO:0000256" key="2">
    <source>
        <dbReference type="ARBA" id="ARBA00001946"/>
    </source>
</evidence>
<evidence type="ECO:0000313" key="12">
    <source>
        <dbReference type="EMBL" id="MFD1717793.1"/>
    </source>
</evidence>
<comment type="pathway">
    <text evidence="3 11">Cofactor biosynthesis; thiamine diphosphate biosynthesis; 4-methyl-5-(2-phosphoethyl)-thiazole from 5-(2-hydroxyethyl)-4-methylthiazole: step 1/1.</text>
</comment>
<sequence length="273" mass="26843">MSAPSTPVDTVDPGGLAAALSALREGAPLVQCLTNVVVAQWTANTLLAAGASPVMVDNPQEARACAGVAGGVLVNVGTPQEETAAAMTEAVAGAAEAGTPWVLDPVGAGALAWRTRIAHDLLGRHAPAVIRGNASEILALDGGTGGKGVEGVDAAEDAMPAATALAHELGCVVAVSGRVDHVTDGERVVRVSNGSPLLTKVTGAGCALGALMAGFTAVVADRLVAATAATAVFTLAAEAAQRAARGPGSFAVALLDELDRLQPAAVADGVRLS</sequence>
<reference evidence="13" key="1">
    <citation type="journal article" date="2019" name="Int. J. Syst. Evol. Microbiol.">
        <title>The Global Catalogue of Microorganisms (GCM) 10K type strain sequencing project: providing services to taxonomists for standard genome sequencing and annotation.</title>
        <authorList>
            <consortium name="The Broad Institute Genomics Platform"/>
            <consortium name="The Broad Institute Genome Sequencing Center for Infectious Disease"/>
            <person name="Wu L."/>
            <person name="Ma J."/>
        </authorList>
    </citation>
    <scope>NUCLEOTIDE SEQUENCE [LARGE SCALE GENOMIC DNA]</scope>
    <source>
        <strain evidence="13">JCM 17130</strain>
    </source>
</reference>
<dbReference type="Proteomes" id="UP001597277">
    <property type="component" value="Unassembled WGS sequence"/>
</dbReference>
<comment type="catalytic activity">
    <reaction evidence="1 11">
        <text>5-(2-hydroxyethyl)-4-methylthiazole + ATP = 4-methyl-5-(2-phosphooxyethyl)-thiazole + ADP + H(+)</text>
        <dbReference type="Rhea" id="RHEA:24212"/>
        <dbReference type="ChEBI" id="CHEBI:15378"/>
        <dbReference type="ChEBI" id="CHEBI:17957"/>
        <dbReference type="ChEBI" id="CHEBI:30616"/>
        <dbReference type="ChEBI" id="CHEBI:58296"/>
        <dbReference type="ChEBI" id="CHEBI:456216"/>
        <dbReference type="EC" id="2.7.1.50"/>
    </reaction>
</comment>
<feature type="binding site" evidence="11">
    <location>
        <position position="131"/>
    </location>
    <ligand>
        <name>ATP</name>
        <dbReference type="ChEBI" id="CHEBI:30616"/>
    </ligand>
</feature>
<keyword evidence="13" id="KW-1185">Reference proteome</keyword>
<dbReference type="InterPro" id="IPR029056">
    <property type="entry name" value="Ribokinase-like"/>
</dbReference>
<keyword evidence="8 11" id="KW-0067">ATP-binding</keyword>
<dbReference type="PRINTS" id="PR01099">
    <property type="entry name" value="HYETHTZKNASE"/>
</dbReference>
<comment type="similarity">
    <text evidence="11">Belongs to the Thz kinase family.</text>
</comment>